<sequence>MALSVITLVRGVLPGQRGGRDWLVVVYGEVVDPNGVEEEWFFGCFTLVPVVAAGSPNSQGIPTARCHSFGSMQGTGAVWAGVRASVVPP</sequence>
<evidence type="ECO:0000313" key="2">
    <source>
        <dbReference type="Proteomes" id="UP001552594"/>
    </source>
</evidence>
<keyword evidence="2" id="KW-1185">Reference proteome</keyword>
<organism evidence="1 2">
    <name type="scientific">Streptomyces orinoci</name>
    <name type="common">Streptoverticillium orinoci</name>
    <dbReference type="NCBI Taxonomy" id="67339"/>
    <lineage>
        <taxon>Bacteria</taxon>
        <taxon>Bacillati</taxon>
        <taxon>Actinomycetota</taxon>
        <taxon>Actinomycetes</taxon>
        <taxon>Kitasatosporales</taxon>
        <taxon>Streptomycetaceae</taxon>
        <taxon>Streptomyces</taxon>
    </lineage>
</organism>
<dbReference type="EMBL" id="JBFAUK010000005">
    <property type="protein sequence ID" value="MEV5506679.1"/>
    <property type="molecule type" value="Genomic_DNA"/>
</dbReference>
<reference evidence="1 2" key="1">
    <citation type="submission" date="2024-06" db="EMBL/GenBank/DDBJ databases">
        <title>The Natural Products Discovery Center: Release of the First 8490 Sequenced Strains for Exploring Actinobacteria Biosynthetic Diversity.</title>
        <authorList>
            <person name="Kalkreuter E."/>
            <person name="Kautsar S.A."/>
            <person name="Yang D."/>
            <person name="Bader C.D."/>
            <person name="Teijaro C.N."/>
            <person name="Fluegel L."/>
            <person name="Davis C.M."/>
            <person name="Simpson J.R."/>
            <person name="Lauterbach L."/>
            <person name="Steele A.D."/>
            <person name="Gui C."/>
            <person name="Meng S."/>
            <person name="Li G."/>
            <person name="Viehrig K."/>
            <person name="Ye F."/>
            <person name="Su P."/>
            <person name="Kiefer A.F."/>
            <person name="Nichols A."/>
            <person name="Cepeda A.J."/>
            <person name="Yan W."/>
            <person name="Fan B."/>
            <person name="Jiang Y."/>
            <person name="Adhikari A."/>
            <person name="Zheng C.-J."/>
            <person name="Schuster L."/>
            <person name="Cowan T.M."/>
            <person name="Smanski M.J."/>
            <person name="Chevrette M.G."/>
            <person name="De Carvalho L.P.S."/>
            <person name="Shen B."/>
        </authorList>
    </citation>
    <scope>NUCLEOTIDE SEQUENCE [LARGE SCALE GENOMIC DNA]</scope>
    <source>
        <strain evidence="1 2">NPDC052347</strain>
    </source>
</reference>
<dbReference type="RefSeq" id="WP_153068627.1">
    <property type="nucleotide sequence ID" value="NZ_JBFAUK010000005.1"/>
</dbReference>
<accession>A0ABV3JUW2</accession>
<dbReference type="Proteomes" id="UP001552594">
    <property type="component" value="Unassembled WGS sequence"/>
</dbReference>
<protein>
    <submittedName>
        <fullName evidence="1">Uncharacterized protein</fullName>
    </submittedName>
</protein>
<name>A0ABV3JUW2_STRON</name>
<proteinExistence type="predicted"/>
<comment type="caution">
    <text evidence="1">The sequence shown here is derived from an EMBL/GenBank/DDBJ whole genome shotgun (WGS) entry which is preliminary data.</text>
</comment>
<gene>
    <name evidence="1" type="ORF">AB0L16_09400</name>
</gene>
<evidence type="ECO:0000313" key="1">
    <source>
        <dbReference type="EMBL" id="MEV5506679.1"/>
    </source>
</evidence>